<evidence type="ECO:0008006" key="4">
    <source>
        <dbReference type="Google" id="ProtNLM"/>
    </source>
</evidence>
<sequence length="133" mass="15746">MHKKLNESFVITLLFILFLTTLGTFIYILLTIRHYEYFNAIIKKESDELYVVNLDRKKVIQNNLLINLNYNQKIYNFKIEILDAYAESGIQINSPSLVEFMNENNIYSTVIFFSKPDVTYFNKVMNVLKELIT</sequence>
<dbReference type="Proteomes" id="UP001327314">
    <property type="component" value="Chromosome"/>
</dbReference>
<keyword evidence="1" id="KW-1133">Transmembrane helix</keyword>
<keyword evidence="1" id="KW-0472">Membrane</keyword>
<feature type="transmembrane region" description="Helical" evidence="1">
    <location>
        <begin position="9"/>
        <end position="30"/>
    </location>
</feature>
<organism evidence="2 3">
    <name type="scientific">Mycoplasmopsis cynos</name>
    <dbReference type="NCBI Taxonomy" id="171284"/>
    <lineage>
        <taxon>Bacteria</taxon>
        <taxon>Bacillati</taxon>
        <taxon>Mycoplasmatota</taxon>
        <taxon>Mycoplasmoidales</taxon>
        <taxon>Metamycoplasmataceae</taxon>
        <taxon>Mycoplasmopsis</taxon>
    </lineage>
</organism>
<evidence type="ECO:0000313" key="3">
    <source>
        <dbReference type="Proteomes" id="UP001327314"/>
    </source>
</evidence>
<protein>
    <recommendedName>
        <fullName evidence="4">Transmembrane protein</fullName>
    </recommendedName>
</protein>
<evidence type="ECO:0000313" key="2">
    <source>
        <dbReference type="EMBL" id="WQQ20250.1"/>
    </source>
</evidence>
<reference evidence="2 3" key="1">
    <citation type="submission" date="2023-12" db="EMBL/GenBank/DDBJ databases">
        <title>Hybrid Genome Assemblies of Mycoplasma cynos and Mycoplasma felis isolated from Dogs and Cats with Infectious Respiratory Disease.</title>
        <authorList>
            <person name="Framst I."/>
            <person name="Cai H."/>
            <person name="Ramesh P."/>
            <person name="Maboni G."/>
        </authorList>
    </citation>
    <scope>NUCLEOTIDE SEQUENCE [LARGE SCALE GENOMIC DNA]</scope>
    <source>
        <strain evidence="2 3">30510</strain>
    </source>
</reference>
<gene>
    <name evidence="2" type="ORF">RRG46_01740</name>
</gene>
<accession>A0ABD8AJQ6</accession>
<keyword evidence="1" id="KW-0812">Transmembrane</keyword>
<evidence type="ECO:0000256" key="1">
    <source>
        <dbReference type="SAM" id="Phobius"/>
    </source>
</evidence>
<proteinExistence type="predicted"/>
<name>A0ABD8AJQ6_9BACT</name>
<dbReference type="AlphaFoldDB" id="A0ABD8AJQ6"/>
<dbReference type="RefSeq" id="WP_322936219.1">
    <property type="nucleotide sequence ID" value="NZ_CP141046.1"/>
</dbReference>
<dbReference type="NCBIfam" id="NF045999">
    <property type="entry name" value="MAG1140_fam"/>
    <property type="match status" value="1"/>
</dbReference>
<dbReference type="EMBL" id="CP141046">
    <property type="protein sequence ID" value="WQQ20250.1"/>
    <property type="molecule type" value="Genomic_DNA"/>
</dbReference>